<proteinExistence type="predicted"/>
<protein>
    <submittedName>
        <fullName evidence="7">MarR family transcriptional regulator</fullName>
    </submittedName>
</protein>
<sequence length="148" mass="16459">MSADTTLKLDTQLCFALYAASNAMTRLYRDKLEPLGLTYPQYLVMLVLWEQDGIAVKEIGQRLHLDSGTLTPMLKRMEQAGLVLRRRSRADERQVDIALTPAGEALKAEIRRVRAELGCLLPVPAADIARLQVEIRSLADGLIAAQKD</sequence>
<dbReference type="EMBL" id="CP041636">
    <property type="protein sequence ID" value="QDO98226.1"/>
    <property type="molecule type" value="Genomic_DNA"/>
</dbReference>
<dbReference type="PROSITE" id="PS50995">
    <property type="entry name" value="HTH_MARR_2"/>
    <property type="match status" value="1"/>
</dbReference>
<comment type="subcellular location">
    <subcellularLocation>
        <location evidence="1">Cytoplasm</location>
    </subcellularLocation>
</comment>
<dbReference type="PANTHER" id="PTHR33164">
    <property type="entry name" value="TRANSCRIPTIONAL REGULATOR, MARR FAMILY"/>
    <property type="match status" value="1"/>
</dbReference>
<evidence type="ECO:0000256" key="1">
    <source>
        <dbReference type="ARBA" id="ARBA00004496"/>
    </source>
</evidence>
<evidence type="ECO:0000256" key="3">
    <source>
        <dbReference type="ARBA" id="ARBA00023015"/>
    </source>
</evidence>
<dbReference type="RefSeq" id="WP_144069207.1">
    <property type="nucleotide sequence ID" value="NZ_CP041636.1"/>
</dbReference>
<gene>
    <name evidence="7" type="ORF">FNB15_13520</name>
</gene>
<evidence type="ECO:0000313" key="8">
    <source>
        <dbReference type="Proteomes" id="UP000317496"/>
    </source>
</evidence>
<dbReference type="InterPro" id="IPR055166">
    <property type="entry name" value="Transc_reg_Sar_Rot_HTH"/>
</dbReference>
<name>A0A516H367_9PROT</name>
<evidence type="ECO:0000256" key="2">
    <source>
        <dbReference type="ARBA" id="ARBA00022490"/>
    </source>
</evidence>
<evidence type="ECO:0000256" key="5">
    <source>
        <dbReference type="ARBA" id="ARBA00023163"/>
    </source>
</evidence>
<evidence type="ECO:0000313" key="7">
    <source>
        <dbReference type="EMBL" id="QDO98226.1"/>
    </source>
</evidence>
<dbReference type="Gene3D" id="1.10.10.10">
    <property type="entry name" value="Winged helix-like DNA-binding domain superfamily/Winged helix DNA-binding domain"/>
    <property type="match status" value="1"/>
</dbReference>
<dbReference type="PANTHER" id="PTHR33164:SF5">
    <property type="entry name" value="ORGANIC HYDROPEROXIDE RESISTANCE TRANSCRIPTIONAL REGULATOR"/>
    <property type="match status" value="1"/>
</dbReference>
<dbReference type="SUPFAM" id="SSF46785">
    <property type="entry name" value="Winged helix' DNA-binding domain"/>
    <property type="match status" value="1"/>
</dbReference>
<evidence type="ECO:0000256" key="4">
    <source>
        <dbReference type="ARBA" id="ARBA00023125"/>
    </source>
</evidence>
<dbReference type="GO" id="GO:0005737">
    <property type="term" value="C:cytoplasm"/>
    <property type="evidence" value="ECO:0007669"/>
    <property type="project" value="UniProtKB-SubCell"/>
</dbReference>
<accession>A0A516H367</accession>
<feature type="domain" description="HTH marR-type" evidence="6">
    <location>
        <begin position="10"/>
        <end position="140"/>
    </location>
</feature>
<keyword evidence="4" id="KW-0238">DNA-binding</keyword>
<keyword evidence="8" id="KW-1185">Reference proteome</keyword>
<dbReference type="InterPro" id="IPR036388">
    <property type="entry name" value="WH-like_DNA-bd_sf"/>
</dbReference>
<dbReference type="InterPro" id="IPR039422">
    <property type="entry name" value="MarR/SlyA-like"/>
</dbReference>
<evidence type="ECO:0000259" key="6">
    <source>
        <dbReference type="PROSITE" id="PS50995"/>
    </source>
</evidence>
<dbReference type="SMART" id="SM00347">
    <property type="entry name" value="HTH_MARR"/>
    <property type="match status" value="1"/>
</dbReference>
<keyword evidence="5" id="KW-0804">Transcription</keyword>
<dbReference type="Proteomes" id="UP000317496">
    <property type="component" value="Chromosome"/>
</dbReference>
<dbReference type="GO" id="GO:0003677">
    <property type="term" value="F:DNA binding"/>
    <property type="evidence" value="ECO:0007669"/>
    <property type="project" value="UniProtKB-KW"/>
</dbReference>
<organism evidence="7 8">
    <name type="scientific">Ferrovibrio terrae</name>
    <dbReference type="NCBI Taxonomy" id="2594003"/>
    <lineage>
        <taxon>Bacteria</taxon>
        <taxon>Pseudomonadati</taxon>
        <taxon>Pseudomonadota</taxon>
        <taxon>Alphaproteobacteria</taxon>
        <taxon>Rhodospirillales</taxon>
        <taxon>Rhodospirillaceae</taxon>
        <taxon>Ferrovibrio</taxon>
    </lineage>
</organism>
<dbReference type="OrthoDB" id="9806864at2"/>
<dbReference type="Pfam" id="PF22381">
    <property type="entry name" value="Staph_reg_Sar_Rot"/>
    <property type="match status" value="1"/>
</dbReference>
<dbReference type="KEGG" id="fer:FNB15_13520"/>
<dbReference type="InterPro" id="IPR000835">
    <property type="entry name" value="HTH_MarR-typ"/>
</dbReference>
<dbReference type="PRINTS" id="PR00598">
    <property type="entry name" value="HTHMARR"/>
</dbReference>
<dbReference type="InterPro" id="IPR036390">
    <property type="entry name" value="WH_DNA-bd_sf"/>
</dbReference>
<keyword evidence="2" id="KW-0963">Cytoplasm</keyword>
<dbReference type="FunFam" id="1.10.10.10:FF:000163">
    <property type="entry name" value="MarR family transcriptional regulator"/>
    <property type="match status" value="1"/>
</dbReference>
<dbReference type="GO" id="GO:0006950">
    <property type="term" value="P:response to stress"/>
    <property type="evidence" value="ECO:0007669"/>
    <property type="project" value="TreeGrafter"/>
</dbReference>
<reference evidence="7 8" key="1">
    <citation type="submission" date="2019-07" db="EMBL/GenBank/DDBJ databases">
        <title>Genome sequencing for Ferrovibrio sp. K5.</title>
        <authorList>
            <person name="Park S.-J."/>
        </authorList>
    </citation>
    <scope>NUCLEOTIDE SEQUENCE [LARGE SCALE GENOMIC DNA]</scope>
    <source>
        <strain evidence="7 8">K5</strain>
    </source>
</reference>
<dbReference type="AlphaFoldDB" id="A0A516H367"/>
<keyword evidence="3" id="KW-0805">Transcription regulation</keyword>
<dbReference type="GO" id="GO:0003700">
    <property type="term" value="F:DNA-binding transcription factor activity"/>
    <property type="evidence" value="ECO:0007669"/>
    <property type="project" value="InterPro"/>
</dbReference>